<gene>
    <name evidence="1" type="ORF">DEO72_LG7g1168</name>
</gene>
<dbReference type="EMBL" id="CP039351">
    <property type="protein sequence ID" value="QCD99881.1"/>
    <property type="molecule type" value="Genomic_DNA"/>
</dbReference>
<reference evidence="1 2" key="1">
    <citation type="submission" date="2019-04" db="EMBL/GenBank/DDBJ databases">
        <title>An improved genome assembly and genetic linkage map for asparagus bean, Vigna unguiculata ssp. sesquipedialis.</title>
        <authorList>
            <person name="Xia Q."/>
            <person name="Zhang R."/>
            <person name="Dong Y."/>
        </authorList>
    </citation>
    <scope>NUCLEOTIDE SEQUENCE [LARGE SCALE GENOMIC DNA]</scope>
    <source>
        <tissue evidence="1">Leaf</tissue>
    </source>
</reference>
<name>A0A4D6MH71_VIGUN</name>
<protein>
    <submittedName>
        <fullName evidence="1">Uncharacterized protein</fullName>
    </submittedName>
</protein>
<organism evidence="1 2">
    <name type="scientific">Vigna unguiculata</name>
    <name type="common">Cowpea</name>
    <dbReference type="NCBI Taxonomy" id="3917"/>
    <lineage>
        <taxon>Eukaryota</taxon>
        <taxon>Viridiplantae</taxon>
        <taxon>Streptophyta</taxon>
        <taxon>Embryophyta</taxon>
        <taxon>Tracheophyta</taxon>
        <taxon>Spermatophyta</taxon>
        <taxon>Magnoliopsida</taxon>
        <taxon>eudicotyledons</taxon>
        <taxon>Gunneridae</taxon>
        <taxon>Pentapetalae</taxon>
        <taxon>rosids</taxon>
        <taxon>fabids</taxon>
        <taxon>Fabales</taxon>
        <taxon>Fabaceae</taxon>
        <taxon>Papilionoideae</taxon>
        <taxon>50 kb inversion clade</taxon>
        <taxon>NPAAA clade</taxon>
        <taxon>indigoferoid/millettioid clade</taxon>
        <taxon>Phaseoleae</taxon>
        <taxon>Vigna</taxon>
    </lineage>
</organism>
<accession>A0A4D6MH71</accession>
<dbReference type="Proteomes" id="UP000501690">
    <property type="component" value="Linkage Group LG7"/>
</dbReference>
<evidence type="ECO:0000313" key="1">
    <source>
        <dbReference type="EMBL" id="QCD99881.1"/>
    </source>
</evidence>
<dbReference type="AlphaFoldDB" id="A0A4D6MH71"/>
<keyword evidence="2" id="KW-1185">Reference proteome</keyword>
<sequence length="57" mass="6540">MAQHPLIQARINAFNNTQSALISLRLKVFTQAIMPDSLKVAFSPERMHYIENSRRLA</sequence>
<evidence type="ECO:0000313" key="2">
    <source>
        <dbReference type="Proteomes" id="UP000501690"/>
    </source>
</evidence>
<proteinExistence type="predicted"/>